<dbReference type="InterPro" id="IPR050640">
    <property type="entry name" value="Bact_2-comp_sensor_kinase"/>
</dbReference>
<dbReference type="GO" id="GO:0016301">
    <property type="term" value="F:kinase activity"/>
    <property type="evidence" value="ECO:0007669"/>
    <property type="project" value="UniProtKB-KW"/>
</dbReference>
<comment type="caution">
    <text evidence="12">The sequence shown here is derived from an EMBL/GenBank/DDBJ whole genome shotgun (WGS) entry which is preliminary data.</text>
</comment>
<keyword evidence="6 12" id="KW-0418">Kinase</keyword>
<dbReference type="PROSITE" id="PS50885">
    <property type="entry name" value="HAMP"/>
    <property type="match status" value="1"/>
</dbReference>
<comment type="catalytic activity">
    <reaction evidence="1">
        <text>ATP + protein L-histidine = ADP + protein N-phospho-L-histidine.</text>
        <dbReference type="EC" id="2.7.13.3"/>
    </reaction>
</comment>
<keyword evidence="7" id="KW-0902">Two-component regulatory system</keyword>
<dbReference type="EMBL" id="JAAITA010000006">
    <property type="protein sequence ID" value="NSJ85897.1"/>
    <property type="molecule type" value="Genomic_DNA"/>
</dbReference>
<dbReference type="Pfam" id="PF02518">
    <property type="entry name" value="HATPase_c"/>
    <property type="match status" value="1"/>
</dbReference>
<evidence type="ECO:0000256" key="1">
    <source>
        <dbReference type="ARBA" id="ARBA00000085"/>
    </source>
</evidence>
<dbReference type="CDD" id="cd06225">
    <property type="entry name" value="HAMP"/>
    <property type="match status" value="1"/>
</dbReference>
<keyword evidence="9" id="KW-0472">Membrane</keyword>
<keyword evidence="5" id="KW-0808">Transferase</keyword>
<dbReference type="Proteomes" id="UP000822142">
    <property type="component" value="Unassembled WGS sequence"/>
</dbReference>
<proteinExistence type="predicted"/>
<sequence length="594" mass="67142">MKNKKIWKTLQGRIIMYNLSIVILVAFIGSMGTYHSSFKRSLEMTEQTMENDIEGISENFFVAYEEMMNIILNCTGRSSMNYGSLDFADQPSAKKQALINSTLMSDYCAISGYGSYINKLMILDKNGNAIQSGSSPGSKDDVKQLLETDWFWQEAEKSADEYRLKVVDNPFFQGKGEMLIPIVRPLDVAGSNSKEGWGFLGFSTKLFEKELKKADHGDTLVVAVEDGTVIAAANEEKFQKKDLQEMTKNLLEAETSGGIEKKKLQGEACLVAWSKNSMSGILVYEIMPISSIKNEKMLILNLAVFMFISCLLVGMGMSVLFSNRLRKPVALLSEQARKIGNGDFSCNPQIESEDELGEIGRGMNKMSRKIAQLLDKSVEDEREKKNLEIKMLQAQINPHFLYNTLDSIRWIAVIQKNTSIVKMVATLSGLLKNMAKGFNEKVTLREELKFLEDYITIEKMRYMEMFDVETQVEKEELYEAKIIKLTLQPLVENAIFSGIEPGGKNGNIRIHIWQEENRLCVSVRDDGVGMTEEKIREIMENPQKRKGDTMSGIGLPNVDQRIKLVYGESYGIHIRSRVGEYTEILVTLPIEYGK</sequence>
<dbReference type="EC" id="2.7.13.3" evidence="3"/>
<dbReference type="Gene3D" id="6.10.340.10">
    <property type="match status" value="1"/>
</dbReference>
<protein>
    <recommendedName>
        <fullName evidence="3">histidine kinase</fullName>
        <ecNumber evidence="3">2.7.13.3</ecNumber>
    </recommendedName>
</protein>
<dbReference type="Gene3D" id="3.30.565.10">
    <property type="entry name" value="Histidine kinase-like ATPase, C-terminal domain"/>
    <property type="match status" value="1"/>
</dbReference>
<keyword evidence="8" id="KW-0175">Coiled coil</keyword>
<dbReference type="PANTHER" id="PTHR34220">
    <property type="entry name" value="SENSOR HISTIDINE KINASE YPDA"/>
    <property type="match status" value="1"/>
</dbReference>
<evidence type="ECO:0000256" key="5">
    <source>
        <dbReference type="ARBA" id="ARBA00022679"/>
    </source>
</evidence>
<keyword evidence="4" id="KW-0597">Phosphoprotein</keyword>
<dbReference type="Pfam" id="PF06580">
    <property type="entry name" value="His_kinase"/>
    <property type="match status" value="1"/>
</dbReference>
<reference evidence="12 13" key="1">
    <citation type="journal article" date="2020" name="Cell Host Microbe">
        <title>Functional and Genomic Variation between Human-Derived Isolates of Lachnospiraceae Reveals Inter- and Intra-Species Diversity.</title>
        <authorList>
            <person name="Sorbara M.T."/>
            <person name="Littmann E.R."/>
            <person name="Fontana E."/>
            <person name="Moody T.U."/>
            <person name="Kohout C.E."/>
            <person name="Gjonbalaj M."/>
            <person name="Eaton V."/>
            <person name="Seok R."/>
            <person name="Leiner I.M."/>
            <person name="Pamer E.G."/>
        </authorList>
    </citation>
    <scope>NUCLEOTIDE SEQUENCE [LARGE SCALE GENOMIC DNA]</scope>
    <source>
        <strain evidence="12 13">MSK.15.26</strain>
    </source>
</reference>
<keyword evidence="13" id="KW-1185">Reference proteome</keyword>
<evidence type="ECO:0000256" key="9">
    <source>
        <dbReference type="SAM" id="Phobius"/>
    </source>
</evidence>
<dbReference type="SMART" id="SM00387">
    <property type="entry name" value="HATPase_c"/>
    <property type="match status" value="1"/>
</dbReference>
<evidence type="ECO:0000313" key="13">
    <source>
        <dbReference type="Proteomes" id="UP000822142"/>
    </source>
</evidence>
<feature type="domain" description="HAMP" evidence="11">
    <location>
        <begin position="323"/>
        <end position="375"/>
    </location>
</feature>
<evidence type="ECO:0000259" key="11">
    <source>
        <dbReference type="PROSITE" id="PS50885"/>
    </source>
</evidence>
<dbReference type="InterPro" id="IPR036890">
    <property type="entry name" value="HATPase_C_sf"/>
</dbReference>
<evidence type="ECO:0000259" key="10">
    <source>
        <dbReference type="PROSITE" id="PS50109"/>
    </source>
</evidence>
<evidence type="ECO:0000256" key="8">
    <source>
        <dbReference type="SAM" id="Coils"/>
    </source>
</evidence>
<dbReference type="InterPro" id="IPR003594">
    <property type="entry name" value="HATPase_dom"/>
</dbReference>
<dbReference type="InterPro" id="IPR005467">
    <property type="entry name" value="His_kinase_dom"/>
</dbReference>
<evidence type="ECO:0000256" key="6">
    <source>
        <dbReference type="ARBA" id="ARBA00022777"/>
    </source>
</evidence>
<evidence type="ECO:0000256" key="4">
    <source>
        <dbReference type="ARBA" id="ARBA00022553"/>
    </source>
</evidence>
<dbReference type="PANTHER" id="PTHR34220:SF7">
    <property type="entry name" value="SENSOR HISTIDINE KINASE YPDA"/>
    <property type="match status" value="1"/>
</dbReference>
<accession>A0ABX2I9T4</accession>
<dbReference type="SMART" id="SM00304">
    <property type="entry name" value="HAMP"/>
    <property type="match status" value="1"/>
</dbReference>
<dbReference type="SUPFAM" id="SSF158472">
    <property type="entry name" value="HAMP domain-like"/>
    <property type="match status" value="1"/>
</dbReference>
<evidence type="ECO:0000256" key="3">
    <source>
        <dbReference type="ARBA" id="ARBA00012438"/>
    </source>
</evidence>
<evidence type="ECO:0000313" key="12">
    <source>
        <dbReference type="EMBL" id="NSJ85897.1"/>
    </source>
</evidence>
<comment type="subcellular location">
    <subcellularLocation>
        <location evidence="2">Membrane</location>
    </subcellularLocation>
</comment>
<dbReference type="InterPro" id="IPR003660">
    <property type="entry name" value="HAMP_dom"/>
</dbReference>
<dbReference type="Pfam" id="PF00672">
    <property type="entry name" value="HAMP"/>
    <property type="match status" value="1"/>
</dbReference>
<dbReference type="RefSeq" id="WP_173748925.1">
    <property type="nucleotide sequence ID" value="NZ_JAAITA010000006.1"/>
</dbReference>
<gene>
    <name evidence="12" type="ORF">G5A70_06865</name>
</gene>
<dbReference type="SUPFAM" id="SSF55874">
    <property type="entry name" value="ATPase domain of HSP90 chaperone/DNA topoisomerase II/histidine kinase"/>
    <property type="match status" value="1"/>
</dbReference>
<evidence type="ECO:0000256" key="2">
    <source>
        <dbReference type="ARBA" id="ARBA00004370"/>
    </source>
</evidence>
<dbReference type="PROSITE" id="PS50109">
    <property type="entry name" value="HIS_KIN"/>
    <property type="match status" value="1"/>
</dbReference>
<feature type="domain" description="Histidine kinase" evidence="10">
    <location>
        <begin position="483"/>
        <end position="592"/>
    </location>
</feature>
<feature type="coiled-coil region" evidence="8">
    <location>
        <begin position="363"/>
        <end position="395"/>
    </location>
</feature>
<name>A0ABX2I9T4_BLAHA</name>
<evidence type="ECO:0000256" key="7">
    <source>
        <dbReference type="ARBA" id="ARBA00023012"/>
    </source>
</evidence>
<keyword evidence="9" id="KW-0812">Transmembrane</keyword>
<organism evidence="12 13">
    <name type="scientific">Blautia hansenii</name>
    <name type="common">Ruminococcus hansenii</name>
    <dbReference type="NCBI Taxonomy" id="1322"/>
    <lineage>
        <taxon>Bacteria</taxon>
        <taxon>Bacillati</taxon>
        <taxon>Bacillota</taxon>
        <taxon>Clostridia</taxon>
        <taxon>Lachnospirales</taxon>
        <taxon>Lachnospiraceae</taxon>
        <taxon>Blautia</taxon>
    </lineage>
</organism>
<dbReference type="InterPro" id="IPR010559">
    <property type="entry name" value="Sig_transdc_His_kin_internal"/>
</dbReference>
<feature type="transmembrane region" description="Helical" evidence="9">
    <location>
        <begin position="298"/>
        <end position="321"/>
    </location>
</feature>
<keyword evidence="9" id="KW-1133">Transmembrane helix</keyword>
<feature type="transmembrane region" description="Helical" evidence="9">
    <location>
        <begin position="14"/>
        <end position="34"/>
    </location>
</feature>